<dbReference type="Gene3D" id="3.40.50.12780">
    <property type="entry name" value="N-terminal domain of ligase-like"/>
    <property type="match status" value="1"/>
</dbReference>
<proteinExistence type="predicted"/>
<dbReference type="OrthoDB" id="10253869at2759"/>
<accession>A0A438NGZ9</accession>
<dbReference type="InterPro" id="IPR020845">
    <property type="entry name" value="AMP-binding_CS"/>
</dbReference>
<evidence type="ECO:0000313" key="2">
    <source>
        <dbReference type="EMBL" id="RVX74986.1"/>
    </source>
</evidence>
<dbReference type="InterPro" id="IPR000873">
    <property type="entry name" value="AMP-dep_synth/lig_dom"/>
</dbReference>
<dbReference type="VEuPathDB" id="FungiDB:PV10_06767"/>
<feature type="domain" description="AMP-dependent synthetase/ligase" evidence="1">
    <location>
        <begin position="132"/>
        <end position="505"/>
    </location>
</feature>
<dbReference type="Pfam" id="PF00501">
    <property type="entry name" value="AMP-binding"/>
    <property type="match status" value="1"/>
</dbReference>
<sequence>MASDLAVPRKLWEHSNPSSTHMYKFMRAAEKFTNLKFPDYEALYKWSCEHRSDFWHFALHYFPIVYTGKVPNPVVDERARIDTVPKWFQGVKLNFAQNVLFVGNNGRPTKSPGKEDSKIACTEVREGSFLEPIRQTTWGELCDRVGRLSQAMRAHGISKGDRIALVSSNCLDTLTVFLATTTIGAIFSSSSTDMGSKGILERIIQIEPKYLFMEDWAVYNGNQIDLRPKMMEVLEGMKHSRGFRGIVAHARFPGKLADLSGLPSSHVQTWDHFQAKAKSSELTFEQLDFGDPMIIVYSSGTTGQPKCIVHSVGGVVLSGHKESTLHRQVDHTSTQLQYTTTGWMMYMSSVQLMLMGARLIMYDGSPFTHDIKNFVRLIGEQEITHWGVSPRYLQTLQEKNIRPRDVTDLRHLQMVTSTGMVLSNALFEWFYDQAFPPSVQLANISGGTDIAAAFGTANPLRPVYVGGCQCIALAMAVKVFDSTIEGGRGVRGAEVPEGVPGELVCTEAFPTMPVKLWGDKTGERYFSSYFERFDGIWTHGDFIMIHPVTKQVLMMGRADGVLNPSGVRFGSADIYSVIEAHFADTIVDSICVGQRRPQDKDESVMLFVLMKPGKSLTPDLVRQIKAAIRKEHSARHVPRYIFETPEIPTTVNAKKVELPVKQIVSGKIIKPSATLANPQCLQYYYQFAKDENLIADPTSKL</sequence>
<organism evidence="2 3">
    <name type="scientific">Exophiala mesophila</name>
    <name type="common">Black yeast-like fungus</name>
    <dbReference type="NCBI Taxonomy" id="212818"/>
    <lineage>
        <taxon>Eukaryota</taxon>
        <taxon>Fungi</taxon>
        <taxon>Dikarya</taxon>
        <taxon>Ascomycota</taxon>
        <taxon>Pezizomycotina</taxon>
        <taxon>Eurotiomycetes</taxon>
        <taxon>Chaetothyriomycetidae</taxon>
        <taxon>Chaetothyriales</taxon>
        <taxon>Herpotrichiellaceae</taxon>
        <taxon>Exophiala</taxon>
    </lineage>
</organism>
<protein>
    <recommendedName>
        <fullName evidence="1">AMP-dependent synthetase/ligase domain-containing protein</fullName>
    </recommendedName>
</protein>
<evidence type="ECO:0000259" key="1">
    <source>
        <dbReference type="Pfam" id="PF00501"/>
    </source>
</evidence>
<dbReference type="PANTHER" id="PTHR42921">
    <property type="entry name" value="ACETOACETYL-COA SYNTHETASE"/>
    <property type="match status" value="1"/>
</dbReference>
<dbReference type="PANTHER" id="PTHR42921:SF4">
    <property type="entry name" value="ACETOACETYL-COA SYNTHASE (AFU_ORTHOLOGUE AFUA_8G04770)"/>
    <property type="match status" value="1"/>
</dbReference>
<dbReference type="Proteomes" id="UP000288859">
    <property type="component" value="Unassembled WGS sequence"/>
</dbReference>
<comment type="caution">
    <text evidence="2">The sequence shown here is derived from an EMBL/GenBank/DDBJ whole genome shotgun (WGS) entry which is preliminary data.</text>
</comment>
<dbReference type="InterPro" id="IPR042099">
    <property type="entry name" value="ANL_N_sf"/>
</dbReference>
<dbReference type="InterPro" id="IPR045851">
    <property type="entry name" value="AMP-bd_C_sf"/>
</dbReference>
<name>A0A438NGZ9_EXOME</name>
<dbReference type="NCBIfam" id="TIGR01217">
    <property type="entry name" value="ac_ac_CoA_syn"/>
    <property type="match status" value="1"/>
</dbReference>
<dbReference type="PROSITE" id="PS00455">
    <property type="entry name" value="AMP_BINDING"/>
    <property type="match status" value="1"/>
</dbReference>
<dbReference type="Gene3D" id="3.30.300.30">
    <property type="match status" value="1"/>
</dbReference>
<dbReference type="EMBL" id="NAJM01000003">
    <property type="protein sequence ID" value="RVX74986.1"/>
    <property type="molecule type" value="Genomic_DNA"/>
</dbReference>
<dbReference type="AlphaFoldDB" id="A0A438NGZ9"/>
<dbReference type="GO" id="GO:0030729">
    <property type="term" value="F:acetoacetate-CoA ligase activity"/>
    <property type="evidence" value="ECO:0007669"/>
    <property type="project" value="InterPro"/>
</dbReference>
<gene>
    <name evidence="2" type="ORF">B0A52_01263</name>
</gene>
<dbReference type="InterPro" id="IPR005914">
    <property type="entry name" value="Acac_CoA_synth"/>
</dbReference>
<reference evidence="2 3" key="1">
    <citation type="submission" date="2017-03" db="EMBL/GenBank/DDBJ databases">
        <title>Genomes of endolithic fungi from Antarctica.</title>
        <authorList>
            <person name="Coleine C."/>
            <person name="Masonjones S."/>
            <person name="Stajich J.E."/>
        </authorList>
    </citation>
    <scope>NUCLEOTIDE SEQUENCE [LARGE SCALE GENOMIC DNA]</scope>
    <source>
        <strain evidence="2 3">CCFEE 6314</strain>
    </source>
</reference>
<dbReference type="SUPFAM" id="SSF56801">
    <property type="entry name" value="Acetyl-CoA synthetase-like"/>
    <property type="match status" value="1"/>
</dbReference>
<evidence type="ECO:0000313" key="3">
    <source>
        <dbReference type="Proteomes" id="UP000288859"/>
    </source>
</evidence>
<dbReference type="GO" id="GO:0006629">
    <property type="term" value="P:lipid metabolic process"/>
    <property type="evidence" value="ECO:0007669"/>
    <property type="project" value="InterPro"/>
</dbReference>